<keyword evidence="6" id="KW-0175">Coiled coil</keyword>
<dbReference type="InterPro" id="IPR027094">
    <property type="entry name" value="Mitofusin_fam"/>
</dbReference>
<keyword evidence="3" id="KW-0378">Hydrolase</keyword>
<evidence type="ECO:0000256" key="5">
    <source>
        <dbReference type="ARBA" id="ARBA00023136"/>
    </source>
</evidence>
<evidence type="ECO:0000256" key="3">
    <source>
        <dbReference type="ARBA" id="ARBA00022801"/>
    </source>
</evidence>
<comment type="subcellular location">
    <subcellularLocation>
        <location evidence="1">Membrane</location>
    </subcellularLocation>
</comment>
<evidence type="ECO:0000256" key="4">
    <source>
        <dbReference type="ARBA" id="ARBA00023134"/>
    </source>
</evidence>
<evidence type="ECO:0000256" key="6">
    <source>
        <dbReference type="SAM" id="Coils"/>
    </source>
</evidence>
<accession>A0A7W2A7A0</accession>
<evidence type="ECO:0000256" key="1">
    <source>
        <dbReference type="ARBA" id="ARBA00004370"/>
    </source>
</evidence>
<evidence type="ECO:0000259" key="8">
    <source>
        <dbReference type="Pfam" id="PF00350"/>
    </source>
</evidence>
<dbReference type="Gene3D" id="3.40.50.300">
    <property type="entry name" value="P-loop containing nucleotide triphosphate hydrolases"/>
    <property type="match status" value="2"/>
</dbReference>
<keyword evidence="10" id="KW-1185">Reference proteome</keyword>
<dbReference type="GO" id="GO:0005525">
    <property type="term" value="F:GTP binding"/>
    <property type="evidence" value="ECO:0007669"/>
    <property type="project" value="UniProtKB-KW"/>
</dbReference>
<dbReference type="InterPro" id="IPR027417">
    <property type="entry name" value="P-loop_NTPase"/>
</dbReference>
<dbReference type="Pfam" id="PF00350">
    <property type="entry name" value="Dynamin_N"/>
    <property type="match status" value="2"/>
</dbReference>
<dbReference type="PANTHER" id="PTHR10465">
    <property type="entry name" value="TRANSMEMBRANE GTPASE FZO1"/>
    <property type="match status" value="1"/>
</dbReference>
<evidence type="ECO:0000313" key="9">
    <source>
        <dbReference type="EMBL" id="MBA4494311.1"/>
    </source>
</evidence>
<sequence>MIETIHSEMVQRLASVYQAMDRQDEVHRAKLLDLIQKARKQEFVIAFCGHFSAGKSTMLNELFGEDLLPTSPIPTSANIVKIQSGRERVSLLLPSGESHTYDGAYTYQELKELCKNGEEVVAVYVYRDTSHLPEGVSFLDTPGIDSTDDAHRIATESALHLSDAIFYMMDYNHVQSEVNLQFVKELKQRQKRVFLVINQIDKHRKTELSFEQYQKSVRESFESWDIEADGIFYTSLRDLDHPFNQLEQLKQLINWMIADRGTLIQPSIFHEANYLVQAHLDQLEEKNRERFTRLHEQLNIDSLPGQEQIQTMLASLQREQEELTRQGEKVKTEYQQGIESILRNAYLMPYEVRELAHRYLETMKSNFKVGFLFSKTKTEKEKEDRAKAFYEKLKQTVETQVDIHVKQFVIQFLKHHHIYSESLGGQVYQSSISFEPSLLKKVIKTGAGLTGNYLLQYSEDLANEIKQAYRRLANSIHDSFADKIKEQLNHKRQAVHEKICMYEQYKQASDEIVSLQQQREAYKEELNQLLDGSKAVEHPVDLAALTAIEQTIPISNERFAVTGHKKSAEQPAVQPPDEKTVPASTDWPSRIKQILEHVKRSEAYMDGLVGLKTIRQEVKQKRQRAENKQFTVALFGAFSAGKSSFANALIGEQVLPVSPNPTTATINKICPPTAEHPHGETVIRFKSEDTLFQDLKQVYQLFQKEVNSLAEALQGIDSLCSVPAPHARQKATFPFLRAVQKGFPAFSAQLGSARTLNLKQFAEYVANEEKSCFVELAELYYDCPLTRQGVTLVDTPGADSIHARHTDVAFQYIKNADAILFVTYYNHPFSRADREFLIQLGRVKDTFSMDKMFFLINAADLASSKAELASVHQYIGDQLLQYGIRNPRLFPVSSLLALEEKKGGGSRKEGVLADSGITAFETAFTSFMMKDLMLVSLHSLKRDCERAGGMLTQMVRATRQANEDKQRQKQLYEQEKAMIIQTIQQDHTHTEEHALQQEIHELLYYVRQRLFLRYHDVFSEIINPSALRDDGGDLKQKLKSCVMELVDFMQHDLLQEMRATTLRIERWMNRKLDSHMDTLNVACKKINAEIPLSGKPDYSHDPPRYEKPFQELTIHSFKRAVSIFKNSKSFFEKNGKALMREEMKKILETAVAGYLEEQQERFFHHYQNEWRSATDQIKEKVQRDCDNYYESLLFACSEKVDPAAYEEAAAKIKLSAEEIEKEINQL</sequence>
<proteinExistence type="predicted"/>
<dbReference type="EMBL" id="JACEIQ010000006">
    <property type="protein sequence ID" value="MBA4494311.1"/>
    <property type="molecule type" value="Genomic_DNA"/>
</dbReference>
<evidence type="ECO:0000313" key="10">
    <source>
        <dbReference type="Proteomes" id="UP000535491"/>
    </source>
</evidence>
<gene>
    <name evidence="9" type="ORF">H1191_08330</name>
</gene>
<dbReference type="GO" id="GO:0016020">
    <property type="term" value="C:membrane"/>
    <property type="evidence" value="ECO:0007669"/>
    <property type="project" value="UniProtKB-SubCell"/>
</dbReference>
<dbReference type="PANTHER" id="PTHR10465:SF0">
    <property type="entry name" value="SARCALUMENIN"/>
    <property type="match status" value="1"/>
</dbReference>
<evidence type="ECO:0000256" key="2">
    <source>
        <dbReference type="ARBA" id="ARBA00022741"/>
    </source>
</evidence>
<feature type="domain" description="Dynamin N-terminal" evidence="8">
    <location>
        <begin position="45"/>
        <end position="199"/>
    </location>
</feature>
<organism evidence="9 10">
    <name type="scientific">Paenactinomyces guangxiensis</name>
    <dbReference type="NCBI Taxonomy" id="1490290"/>
    <lineage>
        <taxon>Bacteria</taxon>
        <taxon>Bacillati</taxon>
        <taxon>Bacillota</taxon>
        <taxon>Bacilli</taxon>
        <taxon>Bacillales</taxon>
        <taxon>Thermoactinomycetaceae</taxon>
        <taxon>Paenactinomyces</taxon>
    </lineage>
</organism>
<keyword evidence="5" id="KW-0472">Membrane</keyword>
<dbReference type="GO" id="GO:0003924">
    <property type="term" value="F:GTPase activity"/>
    <property type="evidence" value="ECO:0007669"/>
    <property type="project" value="InterPro"/>
</dbReference>
<reference evidence="9 10" key="1">
    <citation type="submission" date="2020-07" db="EMBL/GenBank/DDBJ databases">
        <authorList>
            <person name="Feng H."/>
        </authorList>
    </citation>
    <scope>NUCLEOTIDE SEQUENCE [LARGE SCALE GENOMIC DNA]</scope>
    <source>
        <strain evidence="10">s-10</strain>
    </source>
</reference>
<feature type="coiled-coil region" evidence="6">
    <location>
        <begin position="306"/>
        <end position="333"/>
    </location>
</feature>
<dbReference type="SUPFAM" id="SSF52540">
    <property type="entry name" value="P-loop containing nucleoside triphosphate hydrolases"/>
    <property type="match status" value="2"/>
</dbReference>
<name>A0A7W2A7A0_9BACL</name>
<dbReference type="Proteomes" id="UP000535491">
    <property type="component" value="Unassembled WGS sequence"/>
</dbReference>
<feature type="coiled-coil region" evidence="6">
    <location>
        <begin position="505"/>
        <end position="532"/>
    </location>
</feature>
<keyword evidence="4" id="KW-0342">GTP-binding</keyword>
<evidence type="ECO:0000256" key="7">
    <source>
        <dbReference type="SAM" id="MobiDB-lite"/>
    </source>
</evidence>
<dbReference type="RefSeq" id="WP_181751549.1">
    <property type="nucleotide sequence ID" value="NZ_JACEIQ010000006.1"/>
</dbReference>
<feature type="domain" description="Dynamin N-terminal" evidence="8">
    <location>
        <begin position="632"/>
        <end position="857"/>
    </location>
</feature>
<dbReference type="AlphaFoldDB" id="A0A7W2A7A0"/>
<feature type="region of interest" description="Disordered" evidence="7">
    <location>
        <begin position="565"/>
        <end position="584"/>
    </location>
</feature>
<comment type="caution">
    <text evidence="9">The sequence shown here is derived from an EMBL/GenBank/DDBJ whole genome shotgun (WGS) entry which is preliminary data.</text>
</comment>
<protein>
    <submittedName>
        <fullName evidence="9">Dynamin family protein</fullName>
    </submittedName>
</protein>
<dbReference type="CDD" id="cd09912">
    <property type="entry name" value="DLP_2"/>
    <property type="match status" value="2"/>
</dbReference>
<keyword evidence="2" id="KW-0547">Nucleotide-binding</keyword>
<dbReference type="InterPro" id="IPR045063">
    <property type="entry name" value="Dynamin_N"/>
</dbReference>